<organism evidence="3 4">
    <name type="scientific">Maribacter polysiphoniae</name>
    <dbReference type="NCBI Taxonomy" id="429344"/>
    <lineage>
        <taxon>Bacteria</taxon>
        <taxon>Pseudomonadati</taxon>
        <taxon>Bacteroidota</taxon>
        <taxon>Flavobacteriia</taxon>
        <taxon>Flavobacteriales</taxon>
        <taxon>Flavobacteriaceae</taxon>
        <taxon>Maribacter</taxon>
    </lineage>
</organism>
<sequence length="281" mass="33144">MIRKILQAILFTGVLVYGYFFLSGSDLQPEFVGAGLIGLFGLIALLLETVIVNRKRLWLTIYSKWLGLRGQRIRFSMAYLYRIKVDDKYLLVKNNNFPHYQLVGGKYKVLEGTRSFLQNQFDAIDDPKLPNKDLMKDDFALFIPAGKAINFLDWFNKGEDREISHWREFYEELIEGKAKLLNKEKFPYVNYNFKGRITTPIKRTPGWDCYEILQYDILDIIPTPEQRQELKKLQEKGDTKYYKWADAELIQCLGHDNRTKTQEYDIGIHTKWAVNMKWSKE</sequence>
<dbReference type="AlphaFoldDB" id="A0A316DUR4"/>
<dbReference type="Pfam" id="PF18167">
    <property type="entry name" value="Sa_NUDIX"/>
    <property type="match status" value="1"/>
</dbReference>
<keyword evidence="1" id="KW-0472">Membrane</keyword>
<dbReference type="EMBL" id="QGGQ01000010">
    <property type="protein sequence ID" value="PWK21685.1"/>
    <property type="molecule type" value="Genomic_DNA"/>
</dbReference>
<dbReference type="Proteomes" id="UP000245667">
    <property type="component" value="Unassembled WGS sequence"/>
</dbReference>
<dbReference type="RefSeq" id="WP_223308394.1">
    <property type="nucleotide sequence ID" value="NZ_JACWLN010000008.1"/>
</dbReference>
<protein>
    <recommendedName>
        <fullName evidence="2">CD-NTase-associated protein 16 NUDIX domain-containing protein</fullName>
    </recommendedName>
</protein>
<accession>A0A316DUR4</accession>
<evidence type="ECO:0000256" key="1">
    <source>
        <dbReference type="SAM" id="Phobius"/>
    </source>
</evidence>
<evidence type="ECO:0000313" key="3">
    <source>
        <dbReference type="EMBL" id="PWK21685.1"/>
    </source>
</evidence>
<name>A0A316DUR4_9FLAO</name>
<feature type="domain" description="CD-NTase-associated protein 16 NUDIX" evidence="2">
    <location>
        <begin position="72"/>
        <end position="273"/>
    </location>
</feature>
<reference evidence="3 4" key="1">
    <citation type="submission" date="2018-05" db="EMBL/GenBank/DDBJ databases">
        <title>Genomic Encyclopedia of Archaeal and Bacterial Type Strains, Phase II (KMG-II): from individual species to whole genera.</title>
        <authorList>
            <person name="Goeker M."/>
        </authorList>
    </citation>
    <scope>NUCLEOTIDE SEQUENCE [LARGE SCALE GENOMIC DNA]</scope>
    <source>
        <strain evidence="3 4">DSM 23514</strain>
    </source>
</reference>
<keyword evidence="1" id="KW-1133">Transmembrane helix</keyword>
<evidence type="ECO:0000259" key="2">
    <source>
        <dbReference type="Pfam" id="PF18167"/>
    </source>
</evidence>
<feature type="transmembrane region" description="Helical" evidence="1">
    <location>
        <begin position="5"/>
        <end position="25"/>
    </location>
</feature>
<comment type="caution">
    <text evidence="3">The sequence shown here is derived from an EMBL/GenBank/DDBJ whole genome shotgun (WGS) entry which is preliminary data.</text>
</comment>
<keyword evidence="1" id="KW-0812">Transmembrane</keyword>
<evidence type="ECO:0000313" key="4">
    <source>
        <dbReference type="Proteomes" id="UP000245667"/>
    </source>
</evidence>
<gene>
    <name evidence="3" type="ORF">LX92_03464</name>
</gene>
<dbReference type="InterPro" id="IPR040829">
    <property type="entry name" value="Cap16_NUDIX"/>
</dbReference>
<feature type="transmembrane region" description="Helical" evidence="1">
    <location>
        <begin position="31"/>
        <end position="52"/>
    </location>
</feature>
<proteinExistence type="predicted"/>